<dbReference type="RefSeq" id="XP_050552336.1">
    <property type="nucleotide sequence ID" value="XM_050696379.1"/>
</dbReference>
<sequence length="137" mass="15335">MRSFIIITVLSALAACYGAAVLPSEKPEGYITMVFDEESPNGRVVSEAELNNWMAPNGWYYEVSTWKCEAPPIYGEVQHFSVKYEGDPDVLIKSYSISYYPPAPVIHYSPIGTNFMEVNITTLVGREIHTTVILYSS</sequence>
<reference evidence="3 4" key="1">
    <citation type="submission" date="2025-04" db="UniProtKB">
        <authorList>
            <consortium name="RefSeq"/>
        </authorList>
    </citation>
    <scope>IDENTIFICATION</scope>
    <source>
        <tissue evidence="3 4">Whole larval tissue</tissue>
    </source>
</reference>
<keyword evidence="1" id="KW-0732">Signal</keyword>
<keyword evidence="2" id="KW-1185">Reference proteome</keyword>
<accession>A0A9R0DSW9</accession>
<gene>
    <name evidence="3 4" type="primary">LOC118277164</name>
</gene>
<feature type="chain" id="PRO_5044700615" evidence="1">
    <location>
        <begin position="19"/>
        <end position="137"/>
    </location>
</feature>
<dbReference type="AlphaFoldDB" id="A0A9R0DSW9"/>
<proteinExistence type="predicted"/>
<evidence type="ECO:0000313" key="4">
    <source>
        <dbReference type="RefSeq" id="XP_050552336.1"/>
    </source>
</evidence>
<evidence type="ECO:0000313" key="3">
    <source>
        <dbReference type="RefSeq" id="XP_035451771.2"/>
    </source>
</evidence>
<dbReference type="GeneID" id="118277164"/>
<protein>
    <submittedName>
        <fullName evidence="3 4">Uncharacterized protein LOC118277164</fullName>
    </submittedName>
</protein>
<feature type="signal peptide" evidence="1">
    <location>
        <begin position="1"/>
        <end position="18"/>
    </location>
</feature>
<dbReference type="RefSeq" id="XP_035451771.2">
    <property type="nucleotide sequence ID" value="XM_035595878.2"/>
</dbReference>
<organism evidence="2 4">
    <name type="scientific">Spodoptera frugiperda</name>
    <name type="common">Fall armyworm</name>
    <dbReference type="NCBI Taxonomy" id="7108"/>
    <lineage>
        <taxon>Eukaryota</taxon>
        <taxon>Metazoa</taxon>
        <taxon>Ecdysozoa</taxon>
        <taxon>Arthropoda</taxon>
        <taxon>Hexapoda</taxon>
        <taxon>Insecta</taxon>
        <taxon>Pterygota</taxon>
        <taxon>Neoptera</taxon>
        <taxon>Endopterygota</taxon>
        <taxon>Lepidoptera</taxon>
        <taxon>Glossata</taxon>
        <taxon>Ditrysia</taxon>
        <taxon>Noctuoidea</taxon>
        <taxon>Noctuidae</taxon>
        <taxon>Amphipyrinae</taxon>
        <taxon>Spodoptera</taxon>
    </lineage>
</organism>
<evidence type="ECO:0000313" key="2">
    <source>
        <dbReference type="Proteomes" id="UP000829999"/>
    </source>
</evidence>
<dbReference type="Proteomes" id="UP000829999">
    <property type="component" value="Chromosome 10"/>
</dbReference>
<name>A0A9R0DSW9_SPOFR</name>
<evidence type="ECO:0000256" key="1">
    <source>
        <dbReference type="SAM" id="SignalP"/>
    </source>
</evidence>
<dbReference type="PROSITE" id="PS51257">
    <property type="entry name" value="PROKAR_LIPOPROTEIN"/>
    <property type="match status" value="1"/>
</dbReference>